<dbReference type="Pfam" id="PF03781">
    <property type="entry name" value="FGE-sulfatase"/>
    <property type="match status" value="1"/>
</dbReference>
<protein>
    <submittedName>
        <fullName evidence="2">Formylglycine-generating enzyme required for sulfatase activity</fullName>
    </submittedName>
</protein>
<dbReference type="OrthoDB" id="9768004at2"/>
<dbReference type="RefSeq" id="WP_110043612.1">
    <property type="nucleotide sequence ID" value="NZ_CP054613.1"/>
</dbReference>
<dbReference type="Gene3D" id="3.90.1580.10">
    <property type="entry name" value="paralog of FGE (formylglycine-generating enzyme)"/>
    <property type="match status" value="1"/>
</dbReference>
<evidence type="ECO:0000259" key="1">
    <source>
        <dbReference type="Pfam" id="PF03781"/>
    </source>
</evidence>
<proteinExistence type="predicted"/>
<dbReference type="InterPro" id="IPR051043">
    <property type="entry name" value="Sulfatase_Mod_Factor_Kinase"/>
</dbReference>
<evidence type="ECO:0000313" key="2">
    <source>
        <dbReference type="EMBL" id="PWW05065.1"/>
    </source>
</evidence>
<evidence type="ECO:0000313" key="3">
    <source>
        <dbReference type="Proteomes" id="UP000246635"/>
    </source>
</evidence>
<dbReference type="InterPro" id="IPR042095">
    <property type="entry name" value="SUMF_sf"/>
</dbReference>
<dbReference type="InterPro" id="IPR016187">
    <property type="entry name" value="CTDL_fold"/>
</dbReference>
<comment type="caution">
    <text evidence="2">The sequence shown here is derived from an EMBL/GenBank/DDBJ whole genome shotgun (WGS) entry which is preliminary data.</text>
</comment>
<keyword evidence="3" id="KW-1185">Reference proteome</keyword>
<dbReference type="Proteomes" id="UP000246635">
    <property type="component" value="Unassembled WGS sequence"/>
</dbReference>
<accession>A0A2V2Z405</accession>
<name>A0A2V2Z405_9BACL</name>
<gene>
    <name evidence="2" type="ORF">DFQ01_10548</name>
</gene>
<dbReference type="SUPFAM" id="SSF56436">
    <property type="entry name" value="C-type lectin-like"/>
    <property type="match status" value="1"/>
</dbReference>
<dbReference type="EMBL" id="QGTQ01000005">
    <property type="protein sequence ID" value="PWW05065.1"/>
    <property type="molecule type" value="Genomic_DNA"/>
</dbReference>
<dbReference type="GO" id="GO:0120147">
    <property type="term" value="F:formylglycine-generating oxidase activity"/>
    <property type="evidence" value="ECO:0007669"/>
    <property type="project" value="TreeGrafter"/>
</dbReference>
<organism evidence="2 3">
    <name type="scientific">Paenibacillus cellulosilyticus</name>
    <dbReference type="NCBI Taxonomy" id="375489"/>
    <lineage>
        <taxon>Bacteria</taxon>
        <taxon>Bacillati</taxon>
        <taxon>Bacillota</taxon>
        <taxon>Bacilli</taxon>
        <taxon>Bacillales</taxon>
        <taxon>Paenibacillaceae</taxon>
        <taxon>Paenibacillus</taxon>
    </lineage>
</organism>
<dbReference type="InterPro" id="IPR005532">
    <property type="entry name" value="SUMF_dom"/>
</dbReference>
<dbReference type="PANTHER" id="PTHR23150">
    <property type="entry name" value="SULFATASE MODIFYING FACTOR 1, 2"/>
    <property type="match status" value="1"/>
</dbReference>
<feature type="domain" description="Sulfatase-modifying factor enzyme-like" evidence="1">
    <location>
        <begin position="45"/>
        <end position="323"/>
    </location>
</feature>
<dbReference type="AlphaFoldDB" id="A0A2V2Z405"/>
<dbReference type="PANTHER" id="PTHR23150:SF19">
    <property type="entry name" value="FORMYLGLYCINE-GENERATING ENZYME"/>
    <property type="match status" value="1"/>
</dbReference>
<reference evidence="2 3" key="1">
    <citation type="submission" date="2018-05" db="EMBL/GenBank/DDBJ databases">
        <title>Genomic Encyclopedia of Type Strains, Phase III (KMG-III): the genomes of soil and plant-associated and newly described type strains.</title>
        <authorList>
            <person name="Whitman W."/>
        </authorList>
    </citation>
    <scope>NUCLEOTIDE SEQUENCE [LARGE SCALE GENOMIC DNA]</scope>
    <source>
        <strain evidence="2 3">CECT 5696</strain>
    </source>
</reference>
<sequence>MRQLQVRPSCCAAGREIVSDKTVRDTKELPSPTNAAKSREHIRAKMVRLAGGTFRMGTDAAESFPEDGEGPPRWVTLKPFLISPHAVTNHEFSQFVEQTGYRTEAERFGWSFVFHMLVSQETRRKVTQFPPQTPWWLVVHGANWLHPEGPDSSLANRSDHPVVHISWNDAAAYCLWAGVRLPTEAEWEFAARGGLAEATYPWGNELTPGGEHRCNIWQGEFPIENRADDGYISTAPVQAYQPNGYGLFNMVGNVWEWCADWFSADYHRITSIESPYGSEPTGSRSIRGGSYLCHDSYCNRYRTAARSKNTPDSSTGNMGFRIAASV</sequence>